<gene>
    <name evidence="1" type="ORF">HMPREF3185_00200</name>
</gene>
<organism evidence="1 2">
    <name type="scientific">Porphyromonas somerae</name>
    <dbReference type="NCBI Taxonomy" id="322095"/>
    <lineage>
        <taxon>Bacteria</taxon>
        <taxon>Pseudomonadati</taxon>
        <taxon>Bacteroidota</taxon>
        <taxon>Bacteroidia</taxon>
        <taxon>Bacteroidales</taxon>
        <taxon>Porphyromonadaceae</taxon>
        <taxon>Porphyromonas</taxon>
    </lineage>
</organism>
<sequence>MSADDYCFTHVPIVVCMACSHIPLQSLSPSHCRLWRNLLRILVIYLHS</sequence>
<proteinExistence type="predicted"/>
<evidence type="ECO:0000313" key="1">
    <source>
        <dbReference type="EMBL" id="KXB78322.1"/>
    </source>
</evidence>
<keyword evidence="2" id="KW-1185">Reference proteome</keyword>
<dbReference type="AlphaFoldDB" id="A0A134BEE5"/>
<reference evidence="2" key="1">
    <citation type="submission" date="2016-01" db="EMBL/GenBank/DDBJ databases">
        <authorList>
            <person name="Mitreva M."/>
            <person name="Pepin K.H."/>
            <person name="Mihindukulasuriya K.A."/>
            <person name="Fulton R."/>
            <person name="Fronick C."/>
            <person name="O'Laughlin M."/>
            <person name="Miner T."/>
            <person name="Herter B."/>
            <person name="Rosa B.A."/>
            <person name="Cordes M."/>
            <person name="Tomlinson C."/>
            <person name="Wollam A."/>
            <person name="Palsikar V.B."/>
            <person name="Mardis E.R."/>
            <person name="Wilson R.K."/>
        </authorList>
    </citation>
    <scope>NUCLEOTIDE SEQUENCE [LARGE SCALE GENOMIC DNA]</scope>
    <source>
        <strain evidence="2">KA00683</strain>
    </source>
</reference>
<name>A0A134BEE5_9PORP</name>
<comment type="caution">
    <text evidence="1">The sequence shown here is derived from an EMBL/GenBank/DDBJ whole genome shotgun (WGS) entry which is preliminary data.</text>
</comment>
<dbReference type="EMBL" id="LSDK01000014">
    <property type="protein sequence ID" value="KXB78322.1"/>
    <property type="molecule type" value="Genomic_DNA"/>
</dbReference>
<protein>
    <submittedName>
        <fullName evidence="1">Uncharacterized protein</fullName>
    </submittedName>
</protein>
<dbReference type="Proteomes" id="UP000070224">
    <property type="component" value="Unassembled WGS sequence"/>
</dbReference>
<evidence type="ECO:0000313" key="2">
    <source>
        <dbReference type="Proteomes" id="UP000070224"/>
    </source>
</evidence>
<accession>A0A134BEE5</accession>